<protein>
    <submittedName>
        <fullName evidence="7">LysE family translocator</fullName>
    </submittedName>
</protein>
<dbReference type="Pfam" id="PF01810">
    <property type="entry name" value="LysE"/>
    <property type="match status" value="1"/>
</dbReference>
<dbReference type="PANTHER" id="PTHR30086:SF20">
    <property type="entry name" value="ARGININE EXPORTER PROTEIN ARGO-RELATED"/>
    <property type="match status" value="1"/>
</dbReference>
<evidence type="ECO:0000256" key="4">
    <source>
        <dbReference type="ARBA" id="ARBA00022989"/>
    </source>
</evidence>
<feature type="transmembrane region" description="Helical" evidence="6">
    <location>
        <begin position="180"/>
        <end position="197"/>
    </location>
</feature>
<feature type="transmembrane region" description="Helical" evidence="6">
    <location>
        <begin position="39"/>
        <end position="64"/>
    </location>
</feature>
<dbReference type="GO" id="GO:0005886">
    <property type="term" value="C:plasma membrane"/>
    <property type="evidence" value="ECO:0007669"/>
    <property type="project" value="UniProtKB-SubCell"/>
</dbReference>
<dbReference type="OrthoDB" id="9812084at2"/>
<evidence type="ECO:0000256" key="3">
    <source>
        <dbReference type="ARBA" id="ARBA00022692"/>
    </source>
</evidence>
<dbReference type="InterPro" id="IPR001123">
    <property type="entry name" value="LeuE-type"/>
</dbReference>
<evidence type="ECO:0000256" key="6">
    <source>
        <dbReference type="SAM" id="Phobius"/>
    </source>
</evidence>
<evidence type="ECO:0000256" key="2">
    <source>
        <dbReference type="ARBA" id="ARBA00022475"/>
    </source>
</evidence>
<feature type="transmembrane region" description="Helical" evidence="6">
    <location>
        <begin position="71"/>
        <end position="88"/>
    </location>
</feature>
<comment type="caution">
    <text evidence="7">The sequence shown here is derived from an EMBL/GenBank/DDBJ whole genome shotgun (WGS) entry which is preliminary data.</text>
</comment>
<proteinExistence type="predicted"/>
<name>A0A5C4JN83_9HYPH</name>
<dbReference type="GO" id="GO:0015171">
    <property type="term" value="F:amino acid transmembrane transporter activity"/>
    <property type="evidence" value="ECO:0007669"/>
    <property type="project" value="TreeGrafter"/>
</dbReference>
<evidence type="ECO:0000313" key="8">
    <source>
        <dbReference type="Proteomes" id="UP000307874"/>
    </source>
</evidence>
<dbReference type="PANTHER" id="PTHR30086">
    <property type="entry name" value="ARGININE EXPORTER PROTEIN ARGO"/>
    <property type="match status" value="1"/>
</dbReference>
<evidence type="ECO:0000256" key="5">
    <source>
        <dbReference type="ARBA" id="ARBA00023136"/>
    </source>
</evidence>
<accession>A0A5C4JN83</accession>
<keyword evidence="3 6" id="KW-0812">Transmembrane</keyword>
<keyword evidence="5 6" id="KW-0472">Membrane</keyword>
<keyword evidence="8" id="KW-1185">Reference proteome</keyword>
<gene>
    <name evidence="7" type="ORF">FF124_16730</name>
</gene>
<keyword evidence="2" id="KW-1003">Cell membrane</keyword>
<organism evidence="7 8">
    <name type="scientific">Martelella lutilitoris</name>
    <dbReference type="NCBI Taxonomy" id="2583532"/>
    <lineage>
        <taxon>Bacteria</taxon>
        <taxon>Pseudomonadati</taxon>
        <taxon>Pseudomonadota</taxon>
        <taxon>Alphaproteobacteria</taxon>
        <taxon>Hyphomicrobiales</taxon>
        <taxon>Aurantimonadaceae</taxon>
        <taxon>Martelella</taxon>
    </lineage>
</organism>
<evidence type="ECO:0000313" key="7">
    <source>
        <dbReference type="EMBL" id="TNB46777.1"/>
    </source>
</evidence>
<reference evidence="7 8" key="1">
    <citation type="submission" date="2019-06" db="EMBL/GenBank/DDBJ databases">
        <title>Martelella lutilitoris sp. nov., isolated from a tidal mudflat.</title>
        <authorList>
            <person name="Kim Y.-J."/>
        </authorList>
    </citation>
    <scope>NUCLEOTIDE SEQUENCE [LARGE SCALE GENOMIC DNA]</scope>
    <source>
        <strain evidence="7 8">GH2-6</strain>
    </source>
</reference>
<dbReference type="RefSeq" id="WP_138749765.1">
    <property type="nucleotide sequence ID" value="NZ_VCLB01000009.1"/>
</dbReference>
<feature type="transmembrane region" description="Helical" evidence="6">
    <location>
        <begin position="143"/>
        <end position="168"/>
    </location>
</feature>
<dbReference type="Proteomes" id="UP000307874">
    <property type="component" value="Unassembled WGS sequence"/>
</dbReference>
<dbReference type="AlphaFoldDB" id="A0A5C4JN83"/>
<evidence type="ECO:0000256" key="1">
    <source>
        <dbReference type="ARBA" id="ARBA00004651"/>
    </source>
</evidence>
<dbReference type="EMBL" id="VCLB01000009">
    <property type="protein sequence ID" value="TNB46777.1"/>
    <property type="molecule type" value="Genomic_DNA"/>
</dbReference>
<keyword evidence="4 6" id="KW-1133">Transmembrane helix</keyword>
<dbReference type="GO" id="GO:0033228">
    <property type="term" value="P:cysteine export across plasma membrane"/>
    <property type="evidence" value="ECO:0007669"/>
    <property type="project" value="TreeGrafter"/>
</dbReference>
<comment type="subcellular location">
    <subcellularLocation>
        <location evidence="1">Cell membrane</location>
        <topology evidence="1">Multi-pass membrane protein</topology>
    </subcellularLocation>
</comment>
<sequence length="198" mass="21172">MTHDTLLALLGFALAASITPGPNNMMVFASTVNFGFLRTLPHISGVVCGFAILMAGVGAGLGAVITAFPPILVFAKIAGALYLLWIAWKIGTTRKMASGEATTGRPLSFLQAAGFQWVNPKGWIMALTAMSVFTDPAQYGRSVVIVAVVFGLITIPSISLWAGFGSGLRHWLSYGNRLKWFNIVMALVLVASLWPMLR</sequence>